<proteinExistence type="predicted"/>
<comment type="caution">
    <text evidence="1">The sequence shown here is derived from an EMBL/GenBank/DDBJ whole genome shotgun (WGS) entry which is preliminary data.</text>
</comment>
<organism evidence="1 2">
    <name type="scientific">Diacronema lutheri</name>
    <name type="common">Unicellular marine alga</name>
    <name type="synonym">Monochrysis lutheri</name>
    <dbReference type="NCBI Taxonomy" id="2081491"/>
    <lineage>
        <taxon>Eukaryota</taxon>
        <taxon>Haptista</taxon>
        <taxon>Haptophyta</taxon>
        <taxon>Pavlovophyceae</taxon>
        <taxon>Pavlovales</taxon>
        <taxon>Pavlovaceae</taxon>
        <taxon>Diacronema</taxon>
    </lineage>
</organism>
<dbReference type="OrthoDB" id="442460at2759"/>
<reference evidence="1" key="1">
    <citation type="submission" date="2021-05" db="EMBL/GenBank/DDBJ databases">
        <title>The genome of the haptophyte Pavlova lutheri (Diacronema luteri, Pavlovales) - a model for lipid biosynthesis in eukaryotic algae.</title>
        <authorList>
            <person name="Hulatt C.J."/>
            <person name="Posewitz M.C."/>
        </authorList>
    </citation>
    <scope>NUCLEOTIDE SEQUENCE</scope>
    <source>
        <strain evidence="1">NIVA-4/92</strain>
    </source>
</reference>
<dbReference type="AlphaFoldDB" id="A0A8J5X837"/>
<dbReference type="EMBL" id="JAGTXO010000016">
    <property type="protein sequence ID" value="KAG8463316.1"/>
    <property type="molecule type" value="Genomic_DNA"/>
</dbReference>
<name>A0A8J5X837_DIALT</name>
<dbReference type="Proteomes" id="UP000751190">
    <property type="component" value="Unassembled WGS sequence"/>
</dbReference>
<keyword evidence="2" id="KW-1185">Reference proteome</keyword>
<protein>
    <submittedName>
        <fullName evidence="1">Uncharacterized protein</fullName>
    </submittedName>
</protein>
<evidence type="ECO:0000313" key="1">
    <source>
        <dbReference type="EMBL" id="KAG8463316.1"/>
    </source>
</evidence>
<sequence>MKARNARPAILALAASSGGLRGRSLDEWASDAFTSYLRDPLRARAAPSTIAAAGKGAFAARDVEAGELVTLFPGIHYPAPPAAGAGDTLSHSYALGTALACKRDLAYALMLADGAIIDATPACLAECCILRRRMPRTNALGHLASQPPAGTPPNLLVLDLREFARAPPIEPGLLAHAPTVPSAYSHLTSSGEAVALDAADPRRAPRLVGLLAAAPLREGDELFFEIW</sequence>
<evidence type="ECO:0000313" key="2">
    <source>
        <dbReference type="Proteomes" id="UP000751190"/>
    </source>
</evidence>
<accession>A0A8J5X837</accession>
<gene>
    <name evidence="1" type="ORF">KFE25_004827</name>
</gene>